<evidence type="ECO:0000256" key="1">
    <source>
        <dbReference type="ARBA" id="ARBA00010646"/>
    </source>
</evidence>
<dbReference type="SUPFAM" id="SSF54106">
    <property type="entry name" value="LysM domain"/>
    <property type="match status" value="4"/>
</dbReference>
<evidence type="ECO:0000256" key="4">
    <source>
        <dbReference type="SAM" id="SignalP"/>
    </source>
</evidence>
<dbReference type="Proteomes" id="UP000184089">
    <property type="component" value="Unassembled WGS sequence"/>
</dbReference>
<dbReference type="InterPro" id="IPR036779">
    <property type="entry name" value="LysM_dom_sf"/>
</dbReference>
<evidence type="ECO:0000313" key="6">
    <source>
        <dbReference type="EMBL" id="SHG09123.1"/>
    </source>
</evidence>
<dbReference type="GO" id="GO:0003796">
    <property type="term" value="F:lysozyme activity"/>
    <property type="evidence" value="ECO:0007669"/>
    <property type="project" value="InterPro"/>
</dbReference>
<dbReference type="GO" id="GO:0009253">
    <property type="term" value="P:peptidoglycan catabolic process"/>
    <property type="evidence" value="ECO:0007669"/>
    <property type="project" value="InterPro"/>
</dbReference>
<dbReference type="InterPro" id="IPR017853">
    <property type="entry name" value="GH"/>
</dbReference>
<organism evidence="6 7">
    <name type="scientific">Bittarella massiliensis</name>
    <name type="common">ex Durand et al. 2017</name>
    <dbReference type="NCBI Taxonomy" id="1720313"/>
    <lineage>
        <taxon>Bacteria</taxon>
        <taxon>Bacillati</taxon>
        <taxon>Bacillota</taxon>
        <taxon>Clostridia</taxon>
        <taxon>Eubacteriales</taxon>
        <taxon>Oscillospiraceae</taxon>
        <taxon>Bittarella (ex Durand et al. 2017)</taxon>
    </lineage>
</organism>
<dbReference type="Gene3D" id="3.10.350.10">
    <property type="entry name" value="LysM domain"/>
    <property type="match status" value="4"/>
</dbReference>
<keyword evidence="3" id="KW-0326">Glycosidase</keyword>
<dbReference type="PROSITE" id="PS51782">
    <property type="entry name" value="LYSM"/>
    <property type="match status" value="4"/>
</dbReference>
<dbReference type="Pfam" id="PF01183">
    <property type="entry name" value="Glyco_hydro_25"/>
    <property type="match status" value="1"/>
</dbReference>
<sequence length="471" mass="50815">MFDRPLRKWAVALLAALLCLGCALPAFALDPAPGREYRGIDVSEWQGDIDFYAVRASGVEMVYIRAGVGGDYQDPLYRQNYRRAKDAGLLVGLYHYVTARTPDQARQEARYFASLAGGTQPDCLLAMDFEAFGSLSREEIGAVGLAFLEELEAVTGKPCAIYADASNARDVFDSRFASYPLWVAEYGVDRPNAGNVWTYWAGWQYADDGQVPGIPGRVDLDRFTQALLRSDSDPLPTVTAPTPVPDGGSYTVRWGDTLWAIARRFGTTMGRLVSLNGIQNPNLIYPGQVLRLPGHAGSGTVGASGGPITYTVRRGDTLWAIARRFGTTVSAIASENGIQNPSRIYPGQVLRVGAASSGAAVDRSSVSAATYTVRRGDTLWAIARRFDTTVSAIASENGIQNPNRIYPGQVLRISAGQASAASGGAITYTVQRGDTLWAIATRFGTTVNRLAGINELQNPRLIYPGQVLKLN</sequence>
<dbReference type="CDD" id="cd00118">
    <property type="entry name" value="LysM"/>
    <property type="match status" value="4"/>
</dbReference>
<dbReference type="InterPro" id="IPR002053">
    <property type="entry name" value="Glyco_hydro_25"/>
</dbReference>
<proteinExistence type="inferred from homology"/>
<dbReference type="SUPFAM" id="SSF51445">
    <property type="entry name" value="(Trans)glycosidases"/>
    <property type="match status" value="1"/>
</dbReference>
<gene>
    <name evidence="6" type="ORF">SAMN05444424_1433</name>
</gene>
<comment type="caution">
    <text evidence="6">The sequence shown here is derived from an EMBL/GenBank/DDBJ whole genome shotgun (WGS) entry which is preliminary data.</text>
</comment>
<dbReference type="PANTHER" id="PTHR33734">
    <property type="entry name" value="LYSM DOMAIN-CONTAINING GPI-ANCHORED PROTEIN 2"/>
    <property type="match status" value="1"/>
</dbReference>
<dbReference type="PROSITE" id="PS51904">
    <property type="entry name" value="GLYCOSYL_HYDROL_F25_2"/>
    <property type="match status" value="1"/>
</dbReference>
<evidence type="ECO:0000259" key="5">
    <source>
        <dbReference type="PROSITE" id="PS51782"/>
    </source>
</evidence>
<evidence type="ECO:0000313" key="7">
    <source>
        <dbReference type="Proteomes" id="UP000184089"/>
    </source>
</evidence>
<keyword evidence="4" id="KW-0732">Signal</keyword>
<feature type="chain" id="PRO_5042819739" evidence="4">
    <location>
        <begin position="29"/>
        <end position="471"/>
    </location>
</feature>
<dbReference type="RefSeq" id="WP_044991681.1">
    <property type="nucleotide sequence ID" value="NZ_FQVY01000002.1"/>
</dbReference>
<feature type="signal peptide" evidence="4">
    <location>
        <begin position="1"/>
        <end position="28"/>
    </location>
</feature>
<feature type="domain" description="LysM" evidence="5">
    <location>
        <begin position="308"/>
        <end position="352"/>
    </location>
</feature>
<evidence type="ECO:0000256" key="2">
    <source>
        <dbReference type="ARBA" id="ARBA00022801"/>
    </source>
</evidence>
<dbReference type="AlphaFoldDB" id="A0AAQ1RVV2"/>
<keyword evidence="2" id="KW-0378">Hydrolase</keyword>
<comment type="similarity">
    <text evidence="1">Belongs to the glycosyl hydrolase 25 family.</text>
</comment>
<feature type="domain" description="LysM" evidence="5">
    <location>
        <begin position="369"/>
        <end position="413"/>
    </location>
</feature>
<name>A0AAQ1RVV2_9FIRM</name>
<dbReference type="SMART" id="SM00641">
    <property type="entry name" value="Glyco_25"/>
    <property type="match status" value="1"/>
</dbReference>
<dbReference type="PANTHER" id="PTHR33734:SF22">
    <property type="entry name" value="MEMBRANE-BOUND LYTIC MUREIN TRANSGLYCOSYLASE D"/>
    <property type="match status" value="1"/>
</dbReference>
<protein>
    <submittedName>
        <fullName evidence="6">Lyzozyme M1 (1,4-beta-N-acetylmuramidase), GH25 family</fullName>
    </submittedName>
</protein>
<dbReference type="GO" id="GO:0016998">
    <property type="term" value="P:cell wall macromolecule catabolic process"/>
    <property type="evidence" value="ECO:0007669"/>
    <property type="project" value="InterPro"/>
</dbReference>
<feature type="domain" description="LysM" evidence="5">
    <location>
        <begin position="248"/>
        <end position="292"/>
    </location>
</feature>
<dbReference type="SMART" id="SM00257">
    <property type="entry name" value="LysM"/>
    <property type="match status" value="4"/>
</dbReference>
<evidence type="ECO:0000256" key="3">
    <source>
        <dbReference type="ARBA" id="ARBA00023295"/>
    </source>
</evidence>
<feature type="domain" description="LysM" evidence="5">
    <location>
        <begin position="426"/>
        <end position="470"/>
    </location>
</feature>
<dbReference type="CDD" id="cd06525">
    <property type="entry name" value="GH25_Lyc-like"/>
    <property type="match status" value="1"/>
</dbReference>
<dbReference type="Gene3D" id="3.20.20.80">
    <property type="entry name" value="Glycosidases"/>
    <property type="match status" value="1"/>
</dbReference>
<dbReference type="InterPro" id="IPR018077">
    <property type="entry name" value="Glyco_hydro_fam25_subgr"/>
</dbReference>
<dbReference type="Pfam" id="PF01476">
    <property type="entry name" value="LysM"/>
    <property type="match status" value="4"/>
</dbReference>
<dbReference type="InterPro" id="IPR018392">
    <property type="entry name" value="LysM"/>
</dbReference>
<dbReference type="EMBL" id="FQVY01000002">
    <property type="protein sequence ID" value="SHG09123.1"/>
    <property type="molecule type" value="Genomic_DNA"/>
</dbReference>
<accession>A0AAQ1RVV2</accession>
<reference evidence="7" key="1">
    <citation type="submission" date="2016-11" db="EMBL/GenBank/DDBJ databases">
        <authorList>
            <person name="Jaros S."/>
            <person name="Januszkiewicz K."/>
            <person name="Wedrychowicz H."/>
        </authorList>
    </citation>
    <scope>NUCLEOTIDE SEQUENCE [LARGE SCALE GENOMIC DNA]</scope>
    <source>
        <strain evidence="7">DSM 4029</strain>
    </source>
</reference>